<dbReference type="EMBL" id="CM056743">
    <property type="protein sequence ID" value="KAJ8671075.1"/>
    <property type="molecule type" value="Genomic_DNA"/>
</dbReference>
<proteinExistence type="predicted"/>
<organism evidence="1 2">
    <name type="scientific">Eretmocerus hayati</name>
    <dbReference type="NCBI Taxonomy" id="131215"/>
    <lineage>
        <taxon>Eukaryota</taxon>
        <taxon>Metazoa</taxon>
        <taxon>Ecdysozoa</taxon>
        <taxon>Arthropoda</taxon>
        <taxon>Hexapoda</taxon>
        <taxon>Insecta</taxon>
        <taxon>Pterygota</taxon>
        <taxon>Neoptera</taxon>
        <taxon>Endopterygota</taxon>
        <taxon>Hymenoptera</taxon>
        <taxon>Apocrita</taxon>
        <taxon>Proctotrupomorpha</taxon>
        <taxon>Chalcidoidea</taxon>
        <taxon>Aphelinidae</taxon>
        <taxon>Aphelininae</taxon>
        <taxon>Eretmocerus</taxon>
    </lineage>
</organism>
<evidence type="ECO:0000313" key="2">
    <source>
        <dbReference type="Proteomes" id="UP001239111"/>
    </source>
</evidence>
<protein>
    <submittedName>
        <fullName evidence="1">Uncharacterized protein</fullName>
    </submittedName>
</protein>
<accession>A0ACC2NIT3</accession>
<reference evidence="1" key="1">
    <citation type="submission" date="2023-04" db="EMBL/GenBank/DDBJ databases">
        <title>A chromosome-level genome assembly of the parasitoid wasp Eretmocerus hayati.</title>
        <authorList>
            <person name="Zhong Y."/>
            <person name="Liu S."/>
            <person name="Liu Y."/>
        </authorList>
    </citation>
    <scope>NUCLEOTIDE SEQUENCE</scope>
    <source>
        <strain evidence="1">ZJU_SS_LIU_2023</strain>
    </source>
</reference>
<keyword evidence="2" id="KW-1185">Reference proteome</keyword>
<gene>
    <name evidence="1" type="ORF">QAD02_002334</name>
</gene>
<comment type="caution">
    <text evidence="1">The sequence shown here is derived from an EMBL/GenBank/DDBJ whole genome shotgun (WGS) entry which is preliminary data.</text>
</comment>
<sequence length="141" mass="16330">MIRRVSELEGLGYLEKSVKSLAVISEILVVDKGRVEHVQFRVVRAPPYHIYVQEVDVIIGCNYTDLPEIVHYEIDDRLEFSNRDEFATHPIIELETPDNTHFEVLGNLEVPRASTNFIRVGFDDQEFSLPFENQPDSRRSN</sequence>
<evidence type="ECO:0000313" key="1">
    <source>
        <dbReference type="EMBL" id="KAJ8671075.1"/>
    </source>
</evidence>
<dbReference type="Proteomes" id="UP001239111">
    <property type="component" value="Chromosome 3"/>
</dbReference>
<name>A0ACC2NIT3_9HYME</name>